<dbReference type="Gene3D" id="6.10.250.2650">
    <property type="match status" value="1"/>
</dbReference>
<dbReference type="OrthoDB" id="6398311at2"/>
<protein>
    <submittedName>
        <fullName evidence="2">RnlA-like RNase toxin of RnlAB toxin-antitoxin system</fullName>
    </submittedName>
</protein>
<sequence>MLSFSVKDDQGSAVAEARFKDIFLDCAKVQSALADAGATDLVERVVRKGLTQHSGKLNGVPFLVQIFLNNGGKCTIGRSKGFDDPTFEVVADAIKDRCGYGSPAPLNVSLPRFEDKQVSFVLDFLLEQGVEINGDETTANYRLIRVVGANGERLTFKHYKNGTFHMQGVHGKVAGWALDAVQTMLPVDKILAHQKDIYSVPLSVEQIKQNLEVRIPIVHDYLRDTVRIQFSSSLALTQVGIALEDYSAVAYPALRGLEGYCFQLLNEEVGIALGVREKLGEYFDQEAPTLRVLSMYEATCSPEVHQTLVAGYQLWHNLRHRLFHMDGNVDTTRMLKTREEAVAIVDEVFSLVESGHQRISRSKGKVCESLSS</sequence>
<reference evidence="2 3" key="1">
    <citation type="submission" date="2018-10" db="EMBL/GenBank/DDBJ databases">
        <title>Comparative analysis of microorganisms from saline springs in Andes Mountain Range, Colombia.</title>
        <authorList>
            <person name="Rubin E."/>
        </authorList>
    </citation>
    <scope>NUCLEOTIDE SEQUENCE [LARGE SCALE GENOMIC DNA]</scope>
    <source>
        <strain evidence="2 3">USBA GBX 843</strain>
    </source>
</reference>
<dbReference type="RefSeq" id="WP_121043025.1">
    <property type="nucleotide sequence ID" value="NZ_RCDC01000007.1"/>
</dbReference>
<evidence type="ECO:0000259" key="1">
    <source>
        <dbReference type="Pfam" id="PF19034"/>
    </source>
</evidence>
<dbReference type="Proteomes" id="UP000274786">
    <property type="component" value="Unassembled WGS sequence"/>
</dbReference>
<proteinExistence type="predicted"/>
<accession>A0A498CAC1</accession>
<dbReference type="GO" id="GO:0004521">
    <property type="term" value="F:RNA endonuclease activity"/>
    <property type="evidence" value="ECO:0007669"/>
    <property type="project" value="InterPro"/>
</dbReference>
<feature type="domain" description="Bacterial toxin RNase RnlA/LsoA DBD" evidence="1">
    <location>
        <begin position="205"/>
        <end position="326"/>
    </location>
</feature>
<name>A0A498CAC1_9GAMM</name>
<dbReference type="Pfam" id="PF19034">
    <property type="entry name" value="RnlA-toxin_DBD"/>
    <property type="match status" value="1"/>
</dbReference>
<gene>
    <name evidence="2" type="ORF">BCL79_3335</name>
</gene>
<organism evidence="2 3">
    <name type="scientific">Stenotrophomonas rhizophila</name>
    <dbReference type="NCBI Taxonomy" id="216778"/>
    <lineage>
        <taxon>Bacteria</taxon>
        <taxon>Pseudomonadati</taxon>
        <taxon>Pseudomonadota</taxon>
        <taxon>Gammaproteobacteria</taxon>
        <taxon>Lysobacterales</taxon>
        <taxon>Lysobacteraceae</taxon>
        <taxon>Stenotrophomonas</taxon>
    </lineage>
</organism>
<evidence type="ECO:0000313" key="2">
    <source>
        <dbReference type="EMBL" id="RLK49850.1"/>
    </source>
</evidence>
<dbReference type="EMBL" id="RCDC01000007">
    <property type="protein sequence ID" value="RLK49850.1"/>
    <property type="molecule type" value="Genomic_DNA"/>
</dbReference>
<dbReference type="AlphaFoldDB" id="A0A498CAC1"/>
<dbReference type="InterPro" id="IPR043994">
    <property type="entry name" value="RnlA/LsoA-toxin_DBD"/>
</dbReference>
<comment type="caution">
    <text evidence="2">The sequence shown here is derived from an EMBL/GenBank/DDBJ whole genome shotgun (WGS) entry which is preliminary data.</text>
</comment>
<evidence type="ECO:0000313" key="3">
    <source>
        <dbReference type="Proteomes" id="UP000274786"/>
    </source>
</evidence>